<dbReference type="InterPro" id="IPR003593">
    <property type="entry name" value="AAA+_ATPase"/>
</dbReference>
<reference evidence="6" key="1">
    <citation type="submission" date="2021-06" db="EMBL/GenBank/DDBJ databases">
        <title>Genome sequence of Cutibacterium modestum strain KB17-24694.</title>
        <authorList>
            <person name="Dekio I."/>
            <person name="Asahina A."/>
            <person name="Nishida M."/>
        </authorList>
    </citation>
    <scope>NUCLEOTIDE SEQUENCE</scope>
    <source>
        <strain evidence="6">KB17-24694</strain>
    </source>
</reference>
<dbReference type="PROSITE" id="PS50893">
    <property type="entry name" value="ABC_TRANSPORTER_2"/>
    <property type="match status" value="1"/>
</dbReference>
<feature type="domain" description="ABC transporter" evidence="5">
    <location>
        <begin position="6"/>
        <end position="239"/>
    </location>
</feature>
<evidence type="ECO:0000256" key="2">
    <source>
        <dbReference type="ARBA" id="ARBA00022448"/>
    </source>
</evidence>
<dbReference type="GO" id="GO:0016887">
    <property type="term" value="F:ATP hydrolysis activity"/>
    <property type="evidence" value="ECO:0007669"/>
    <property type="project" value="InterPro"/>
</dbReference>
<dbReference type="Gene3D" id="3.40.50.300">
    <property type="entry name" value="P-loop containing nucleotide triphosphate hydrolases"/>
    <property type="match status" value="1"/>
</dbReference>
<keyword evidence="3" id="KW-0547">Nucleotide-binding</keyword>
<evidence type="ECO:0000313" key="6">
    <source>
        <dbReference type="EMBL" id="BCY24941.1"/>
    </source>
</evidence>
<sequence length="314" mass="33259">MSAPAIHIEHLVKTYTAGSGQIKRAIGVVPFDIPAGQIVGFLGPNGAGKTTTLHLVLGLTRPTSGSIQVLGHDATKAGNAVRHQIGYLPDVPGFPAWMTAPEFLRFAGSLFGIDKATLDSRVDSLLELAGLTGVNHKIGGFSRGMKQWLGATQALVNAPKLLMLDEPTSALDPLGRKDVLTMIEALRGKATVLFSTHLLDDVERICDSAVVLNQGHVLATGTITQLRSRYDGAQKMRLVTDGDTAHVSALLEDEAWVGDVTIGGDAVVFAADNADRVGKALLGFLASASLTLREYGPALFTLEDAFVLLTEEDR</sequence>
<organism evidence="6 7">
    <name type="scientific">Cutibacterium modestum</name>
    <dbReference type="NCBI Taxonomy" id="2559073"/>
    <lineage>
        <taxon>Bacteria</taxon>
        <taxon>Bacillati</taxon>
        <taxon>Actinomycetota</taxon>
        <taxon>Actinomycetes</taxon>
        <taxon>Propionibacteriales</taxon>
        <taxon>Propionibacteriaceae</taxon>
        <taxon>Cutibacterium</taxon>
    </lineage>
</organism>
<name>A0AAD1KPR0_9ACTN</name>
<dbReference type="Proteomes" id="UP000825072">
    <property type="component" value="Chromosome 1"/>
</dbReference>
<evidence type="ECO:0000313" key="7">
    <source>
        <dbReference type="Proteomes" id="UP000825072"/>
    </source>
</evidence>
<dbReference type="PANTHER" id="PTHR43335">
    <property type="entry name" value="ABC TRANSPORTER, ATP-BINDING PROTEIN"/>
    <property type="match status" value="1"/>
</dbReference>
<protein>
    <submittedName>
        <fullName evidence="6">ABC transporter ATP-binding protein</fullName>
    </submittedName>
</protein>
<dbReference type="EMBL" id="AP024747">
    <property type="protein sequence ID" value="BCY24941.1"/>
    <property type="molecule type" value="Genomic_DNA"/>
</dbReference>
<dbReference type="Pfam" id="PF00005">
    <property type="entry name" value="ABC_tran"/>
    <property type="match status" value="1"/>
</dbReference>
<dbReference type="SUPFAM" id="SSF52540">
    <property type="entry name" value="P-loop containing nucleoside triphosphate hydrolases"/>
    <property type="match status" value="1"/>
</dbReference>
<dbReference type="AlphaFoldDB" id="A0AAD1KPR0"/>
<dbReference type="CDD" id="cd03230">
    <property type="entry name" value="ABC_DR_subfamily_A"/>
    <property type="match status" value="1"/>
</dbReference>
<evidence type="ECO:0000259" key="5">
    <source>
        <dbReference type="PROSITE" id="PS50893"/>
    </source>
</evidence>
<gene>
    <name evidence="6" type="ORF">KB1_09310</name>
</gene>
<keyword evidence="4 6" id="KW-0067">ATP-binding</keyword>
<dbReference type="GeneID" id="92880075"/>
<dbReference type="InterPro" id="IPR027417">
    <property type="entry name" value="P-loop_NTPase"/>
</dbReference>
<evidence type="ECO:0000256" key="3">
    <source>
        <dbReference type="ARBA" id="ARBA00022741"/>
    </source>
</evidence>
<comment type="similarity">
    <text evidence="1">Belongs to the ABC transporter superfamily.</text>
</comment>
<dbReference type="InterPro" id="IPR003439">
    <property type="entry name" value="ABC_transporter-like_ATP-bd"/>
</dbReference>
<proteinExistence type="inferred from homology"/>
<dbReference type="GO" id="GO:0005524">
    <property type="term" value="F:ATP binding"/>
    <property type="evidence" value="ECO:0007669"/>
    <property type="project" value="UniProtKB-KW"/>
</dbReference>
<dbReference type="PANTHER" id="PTHR43335:SF4">
    <property type="entry name" value="ABC TRANSPORTER, ATP-BINDING PROTEIN"/>
    <property type="match status" value="1"/>
</dbReference>
<evidence type="ECO:0000256" key="1">
    <source>
        <dbReference type="ARBA" id="ARBA00005417"/>
    </source>
</evidence>
<keyword evidence="2" id="KW-0813">Transport</keyword>
<dbReference type="RefSeq" id="WP_002526630.1">
    <property type="nucleotide sequence ID" value="NZ_AP024747.1"/>
</dbReference>
<evidence type="ECO:0000256" key="4">
    <source>
        <dbReference type="ARBA" id="ARBA00022840"/>
    </source>
</evidence>
<accession>A0AAD1KPR0</accession>
<dbReference type="SMART" id="SM00382">
    <property type="entry name" value="AAA"/>
    <property type="match status" value="1"/>
</dbReference>